<proteinExistence type="predicted"/>
<reference evidence="2" key="1">
    <citation type="journal article" date="2019" name="Int. J. Syst. Evol. Microbiol.">
        <title>The Global Catalogue of Microorganisms (GCM) 10K type strain sequencing project: providing services to taxonomists for standard genome sequencing and annotation.</title>
        <authorList>
            <consortium name="The Broad Institute Genomics Platform"/>
            <consortium name="The Broad Institute Genome Sequencing Center for Infectious Disease"/>
            <person name="Wu L."/>
            <person name="Ma J."/>
        </authorList>
    </citation>
    <scope>NUCLEOTIDE SEQUENCE [LARGE SCALE GENOMIC DNA]</scope>
    <source>
        <strain evidence="2">CGMCC 1.10992</strain>
    </source>
</reference>
<accession>A0ABW4XMU0</accession>
<organism evidence="1 2">
    <name type="scientific">Corallincola platygyrae</name>
    <dbReference type="NCBI Taxonomy" id="1193278"/>
    <lineage>
        <taxon>Bacteria</taxon>
        <taxon>Pseudomonadati</taxon>
        <taxon>Pseudomonadota</taxon>
        <taxon>Gammaproteobacteria</taxon>
        <taxon>Alteromonadales</taxon>
        <taxon>Psychromonadaceae</taxon>
        <taxon>Corallincola</taxon>
    </lineage>
</organism>
<comment type="caution">
    <text evidence="1">The sequence shown here is derived from an EMBL/GenBank/DDBJ whole genome shotgun (WGS) entry which is preliminary data.</text>
</comment>
<name>A0ABW4XMU0_9GAMM</name>
<dbReference type="Proteomes" id="UP001597380">
    <property type="component" value="Unassembled WGS sequence"/>
</dbReference>
<dbReference type="RefSeq" id="WP_345339044.1">
    <property type="nucleotide sequence ID" value="NZ_BAABLI010000008.1"/>
</dbReference>
<gene>
    <name evidence="1" type="ORF">ACFSJ3_11285</name>
</gene>
<keyword evidence="2" id="KW-1185">Reference proteome</keyword>
<sequence length="105" mass="11910">MINFLSHQDKNSIQQRLTLGRCLLVLLLFWQGLEVVHAADHPIHLDEPEANCVIHFQQSQPCVLFDMPSVALPISQFSDYKDIALATAKQSAFNTPIRDPPVRIF</sequence>
<dbReference type="EMBL" id="JBHUHT010000012">
    <property type="protein sequence ID" value="MFD2096567.1"/>
    <property type="molecule type" value="Genomic_DNA"/>
</dbReference>
<evidence type="ECO:0000313" key="2">
    <source>
        <dbReference type="Proteomes" id="UP001597380"/>
    </source>
</evidence>
<protein>
    <submittedName>
        <fullName evidence="1">Uncharacterized protein</fullName>
    </submittedName>
</protein>
<evidence type="ECO:0000313" key="1">
    <source>
        <dbReference type="EMBL" id="MFD2096567.1"/>
    </source>
</evidence>